<dbReference type="PANTHER" id="PTHR10030">
    <property type="entry name" value="ALPHA-L-FUCOSIDASE"/>
    <property type="match status" value="1"/>
</dbReference>
<protein>
    <recommendedName>
        <fullName evidence="2">alpha-L-fucosidase</fullName>
        <ecNumber evidence="2">3.2.1.51</ecNumber>
    </recommendedName>
</protein>
<evidence type="ECO:0000256" key="5">
    <source>
        <dbReference type="ARBA" id="ARBA00023295"/>
    </source>
</evidence>
<dbReference type="InterPro" id="IPR000933">
    <property type="entry name" value="Glyco_hydro_29"/>
</dbReference>
<dbReference type="EMBL" id="JBHUMB010000014">
    <property type="protein sequence ID" value="MFD2744050.1"/>
    <property type="molecule type" value="Genomic_DNA"/>
</dbReference>
<dbReference type="Proteomes" id="UP001597418">
    <property type="component" value="Unassembled WGS sequence"/>
</dbReference>
<proteinExistence type="inferred from homology"/>
<keyword evidence="4" id="KW-0378">Hydrolase</keyword>
<feature type="signal peptide" evidence="6">
    <location>
        <begin position="1"/>
        <end position="19"/>
    </location>
</feature>
<reference evidence="9" key="1">
    <citation type="journal article" date="2019" name="Int. J. Syst. Evol. Microbiol.">
        <title>The Global Catalogue of Microorganisms (GCM) 10K type strain sequencing project: providing services to taxonomists for standard genome sequencing and annotation.</title>
        <authorList>
            <consortium name="The Broad Institute Genomics Platform"/>
            <consortium name="The Broad Institute Genome Sequencing Center for Infectious Disease"/>
            <person name="Wu L."/>
            <person name="Ma J."/>
        </authorList>
    </citation>
    <scope>NUCLEOTIDE SEQUENCE [LARGE SCALE GENOMIC DNA]</scope>
    <source>
        <strain evidence="9">KCTC 42247</strain>
    </source>
</reference>
<dbReference type="InterPro" id="IPR057739">
    <property type="entry name" value="Glyco_hydro_29_N"/>
</dbReference>
<sequence>MKKQDILILLFAFAFNICAAQSIVPSTKPNPAQQAMIDRGYGMFIHFGINTFNDVEWSDGTLPVSSYNPTNLDPEQWVRTAKDAGFRYVLLVAKHHDGFCLWDSKFTTYDVASSPVKTDVVKAVAEACQKYDVQFAIYYSLWDRNEPSYQDQDPQAYINYMLNQLTELYTNYGVIAELWLDGGWDKNPSDWGIDQIYSLVKGFNPACAVSVNHTIVNEEGKRDYTIPSEMTVNDKYFFQYFPSDFRLWDPKMISKFDQKQYIHQGESYYLPFEHTICISKNWNWFEKSQPLPTRDLDELEELFYWSTENNNCMVMNVSPDQTGRIREYVANTAIALGKRLQLAPHMPLPRNGKFISLEKHTTATSVWPDHHDNYASSAINDGKLDSRWAAKDLTASVEMKLDPNEAFNKITIFEYQDTQNLPDGFSQVRVPRIKKYSIAIWQQNQWQTIYLSDVPMGDCKVIKFPARYQTEKLRFNVHEATAPPSIYELSVINIPEADAI</sequence>
<dbReference type="RefSeq" id="WP_066750635.1">
    <property type="nucleotide sequence ID" value="NZ_JBHUMB010000014.1"/>
</dbReference>
<feature type="chain" id="PRO_5046715909" description="alpha-L-fucosidase" evidence="6">
    <location>
        <begin position="20"/>
        <end position="500"/>
    </location>
</feature>
<dbReference type="Pfam" id="PF01120">
    <property type="entry name" value="Alpha_L_fucos"/>
    <property type="match status" value="1"/>
</dbReference>
<evidence type="ECO:0000313" key="9">
    <source>
        <dbReference type="Proteomes" id="UP001597418"/>
    </source>
</evidence>
<name>A0ABW5UEQ8_9SPHI</name>
<accession>A0ABW5UEQ8</accession>
<dbReference type="Gene3D" id="3.20.20.80">
    <property type="entry name" value="Glycosidases"/>
    <property type="match status" value="1"/>
</dbReference>
<dbReference type="PANTHER" id="PTHR10030:SF37">
    <property type="entry name" value="ALPHA-L-FUCOSIDASE-RELATED"/>
    <property type="match status" value="1"/>
</dbReference>
<gene>
    <name evidence="8" type="ORF">ACFSQ6_11675</name>
</gene>
<comment type="caution">
    <text evidence="8">The sequence shown here is derived from an EMBL/GenBank/DDBJ whole genome shotgun (WGS) entry which is preliminary data.</text>
</comment>
<dbReference type="InterPro" id="IPR017853">
    <property type="entry name" value="GH"/>
</dbReference>
<evidence type="ECO:0000256" key="2">
    <source>
        <dbReference type="ARBA" id="ARBA00012662"/>
    </source>
</evidence>
<evidence type="ECO:0000256" key="4">
    <source>
        <dbReference type="ARBA" id="ARBA00022801"/>
    </source>
</evidence>
<dbReference type="InterPro" id="IPR008979">
    <property type="entry name" value="Galactose-bd-like_sf"/>
</dbReference>
<dbReference type="EC" id="3.2.1.51" evidence="2"/>
<keyword evidence="5" id="KW-0326">Glycosidase</keyword>
<keyword evidence="3 6" id="KW-0732">Signal</keyword>
<keyword evidence="9" id="KW-1185">Reference proteome</keyword>
<evidence type="ECO:0000256" key="3">
    <source>
        <dbReference type="ARBA" id="ARBA00022729"/>
    </source>
</evidence>
<feature type="domain" description="Glycoside hydrolase family 29 N-terminal" evidence="7">
    <location>
        <begin position="65"/>
        <end position="340"/>
    </location>
</feature>
<dbReference type="SMART" id="SM00812">
    <property type="entry name" value="Alpha_L_fucos"/>
    <property type="match status" value="1"/>
</dbReference>
<comment type="similarity">
    <text evidence="1">Belongs to the glycosyl hydrolase 29 family.</text>
</comment>
<evidence type="ECO:0000256" key="1">
    <source>
        <dbReference type="ARBA" id="ARBA00007951"/>
    </source>
</evidence>
<evidence type="ECO:0000256" key="6">
    <source>
        <dbReference type="SAM" id="SignalP"/>
    </source>
</evidence>
<organism evidence="8 9">
    <name type="scientific">Sphingobacterium populi</name>
    <dbReference type="NCBI Taxonomy" id="1812824"/>
    <lineage>
        <taxon>Bacteria</taxon>
        <taxon>Pseudomonadati</taxon>
        <taxon>Bacteroidota</taxon>
        <taxon>Sphingobacteriia</taxon>
        <taxon>Sphingobacteriales</taxon>
        <taxon>Sphingobacteriaceae</taxon>
        <taxon>Sphingobacterium</taxon>
    </lineage>
</organism>
<evidence type="ECO:0000259" key="7">
    <source>
        <dbReference type="Pfam" id="PF01120"/>
    </source>
</evidence>
<dbReference type="Gene3D" id="2.60.120.260">
    <property type="entry name" value="Galactose-binding domain-like"/>
    <property type="match status" value="1"/>
</dbReference>
<dbReference type="SUPFAM" id="SSF49785">
    <property type="entry name" value="Galactose-binding domain-like"/>
    <property type="match status" value="1"/>
</dbReference>
<dbReference type="SUPFAM" id="SSF51445">
    <property type="entry name" value="(Trans)glycosidases"/>
    <property type="match status" value="1"/>
</dbReference>
<evidence type="ECO:0000313" key="8">
    <source>
        <dbReference type="EMBL" id="MFD2744050.1"/>
    </source>
</evidence>